<accession>A0A974CNY7</accession>
<sequence>MILLYIYVLATFLAVGYSAVTIKQSSISITRKGEEKKSALILCQIEGSFTYIHWYKQKNNRELKRILYSTDGRASYEEDKYKDKFDISSRTDLRITNIERDDEATYYCACWDTAQRGKFITTQHKNRMILCREHYCISCIATYYYWDYGE</sequence>
<evidence type="ECO:0000313" key="5">
    <source>
        <dbReference type="EMBL" id="OCT76080.1"/>
    </source>
</evidence>
<dbReference type="AlphaFoldDB" id="A0A974CNY7"/>
<feature type="chain" id="PRO_5037056426" description="Ig-like domain-containing protein" evidence="3">
    <location>
        <begin position="19"/>
        <end position="150"/>
    </location>
</feature>
<dbReference type="EMBL" id="CM004476">
    <property type="protein sequence ID" value="OCT76080.1"/>
    <property type="molecule type" value="Genomic_DNA"/>
</dbReference>
<proteinExistence type="predicted"/>
<dbReference type="InterPro" id="IPR036179">
    <property type="entry name" value="Ig-like_dom_sf"/>
</dbReference>
<evidence type="ECO:0000256" key="1">
    <source>
        <dbReference type="ARBA" id="ARBA00023170"/>
    </source>
</evidence>
<dbReference type="InterPro" id="IPR013106">
    <property type="entry name" value="Ig_V-set"/>
</dbReference>
<dbReference type="SMART" id="SM00406">
    <property type="entry name" value="IGv"/>
    <property type="match status" value="1"/>
</dbReference>
<dbReference type="PANTHER" id="PTHR19256">
    <property type="entry name" value="T-CELL RECEPTOR GAMMA CHAIN"/>
    <property type="match status" value="1"/>
</dbReference>
<dbReference type="Gene3D" id="2.60.40.10">
    <property type="entry name" value="Immunoglobulins"/>
    <property type="match status" value="1"/>
</dbReference>
<reference evidence="6" key="1">
    <citation type="journal article" date="2016" name="Nature">
        <title>Genome evolution in the allotetraploid frog Xenopus laevis.</title>
        <authorList>
            <person name="Session A.M."/>
            <person name="Uno Y."/>
            <person name="Kwon T."/>
            <person name="Chapman J.A."/>
            <person name="Toyoda A."/>
            <person name="Takahashi S."/>
            <person name="Fukui A."/>
            <person name="Hikosaka A."/>
            <person name="Suzuki A."/>
            <person name="Kondo M."/>
            <person name="van Heeringen S.J."/>
            <person name="Quigley I."/>
            <person name="Heinz S."/>
            <person name="Ogino H."/>
            <person name="Ochi H."/>
            <person name="Hellsten U."/>
            <person name="Lyons J.B."/>
            <person name="Simakov O."/>
            <person name="Putnam N."/>
            <person name="Stites J."/>
            <person name="Kuroki Y."/>
            <person name="Tanaka T."/>
            <person name="Michiue T."/>
            <person name="Watanabe M."/>
            <person name="Bogdanovic O."/>
            <person name="Lister R."/>
            <person name="Georgiou G."/>
            <person name="Paranjpe S.S."/>
            <person name="van Kruijsbergen I."/>
            <person name="Shu S."/>
            <person name="Carlson J."/>
            <person name="Kinoshita T."/>
            <person name="Ohta Y."/>
            <person name="Mawaribuchi S."/>
            <person name="Jenkins J."/>
            <person name="Grimwood J."/>
            <person name="Schmutz J."/>
            <person name="Mitros T."/>
            <person name="Mozaffari S.V."/>
            <person name="Suzuki Y."/>
            <person name="Haramoto Y."/>
            <person name="Yamamoto T.S."/>
            <person name="Takagi C."/>
            <person name="Heald R."/>
            <person name="Miller K."/>
            <person name="Haudenschild C."/>
            <person name="Kitzman J."/>
            <person name="Nakayama T."/>
            <person name="Izutsu Y."/>
            <person name="Robert J."/>
            <person name="Fortriede J."/>
            <person name="Burns K."/>
            <person name="Lotay V."/>
            <person name="Karimi K."/>
            <person name="Yasuoka Y."/>
            <person name="Dichmann D.S."/>
            <person name="Flajnik M.F."/>
            <person name="Houston D.W."/>
            <person name="Shendure J."/>
            <person name="DuPasquier L."/>
            <person name="Vize P.D."/>
            <person name="Zorn A.M."/>
            <person name="Ito M."/>
            <person name="Marcotte E.M."/>
            <person name="Wallingford J.B."/>
            <person name="Ito Y."/>
            <person name="Asashima M."/>
            <person name="Ueno N."/>
            <person name="Matsuda Y."/>
            <person name="Veenstra G.J."/>
            <person name="Fujiyama A."/>
            <person name="Harland R.M."/>
            <person name="Taira M."/>
            <person name="Rokhsar D.S."/>
        </authorList>
    </citation>
    <scope>NUCLEOTIDE SEQUENCE [LARGE SCALE GENOMIC DNA]</scope>
    <source>
        <strain evidence="6">J</strain>
    </source>
</reference>
<keyword evidence="2" id="KW-0393">Immunoglobulin domain</keyword>
<dbReference type="Pfam" id="PF07686">
    <property type="entry name" value="V-set"/>
    <property type="match status" value="1"/>
</dbReference>
<dbReference type="OMA" id="CISCIAT"/>
<dbReference type="SMART" id="SM00409">
    <property type="entry name" value="IG"/>
    <property type="match status" value="1"/>
</dbReference>
<dbReference type="PANTHER" id="PTHR19256:SF44">
    <property type="entry name" value="T CELL RECEPTOR GAMMA VARIABLE 9"/>
    <property type="match status" value="1"/>
</dbReference>
<evidence type="ECO:0000256" key="3">
    <source>
        <dbReference type="SAM" id="SignalP"/>
    </source>
</evidence>
<dbReference type="InterPro" id="IPR013783">
    <property type="entry name" value="Ig-like_fold"/>
</dbReference>
<dbReference type="InterPro" id="IPR051117">
    <property type="entry name" value="TRG_var/const_region"/>
</dbReference>
<evidence type="ECO:0000256" key="2">
    <source>
        <dbReference type="ARBA" id="ARBA00023319"/>
    </source>
</evidence>
<gene>
    <name evidence="5" type="ORF">XELAEV_18031268mg</name>
</gene>
<organism evidence="5 6">
    <name type="scientific">Xenopus laevis</name>
    <name type="common">African clawed frog</name>
    <dbReference type="NCBI Taxonomy" id="8355"/>
    <lineage>
        <taxon>Eukaryota</taxon>
        <taxon>Metazoa</taxon>
        <taxon>Chordata</taxon>
        <taxon>Craniata</taxon>
        <taxon>Vertebrata</taxon>
        <taxon>Euteleostomi</taxon>
        <taxon>Amphibia</taxon>
        <taxon>Batrachia</taxon>
        <taxon>Anura</taxon>
        <taxon>Pipoidea</taxon>
        <taxon>Pipidae</taxon>
        <taxon>Xenopodinae</taxon>
        <taxon>Xenopus</taxon>
        <taxon>Xenopus</taxon>
    </lineage>
</organism>
<dbReference type="PROSITE" id="PS50835">
    <property type="entry name" value="IG_LIKE"/>
    <property type="match status" value="1"/>
</dbReference>
<keyword evidence="3" id="KW-0732">Signal</keyword>
<feature type="signal peptide" evidence="3">
    <location>
        <begin position="1"/>
        <end position="18"/>
    </location>
</feature>
<dbReference type="InterPro" id="IPR003599">
    <property type="entry name" value="Ig_sub"/>
</dbReference>
<dbReference type="SUPFAM" id="SSF48726">
    <property type="entry name" value="Immunoglobulin"/>
    <property type="match status" value="1"/>
</dbReference>
<keyword evidence="1" id="KW-0675">Receptor</keyword>
<name>A0A974CNY7_XENLA</name>
<feature type="domain" description="Ig-like" evidence="4">
    <location>
        <begin position="18"/>
        <end position="108"/>
    </location>
</feature>
<dbReference type="InterPro" id="IPR007110">
    <property type="entry name" value="Ig-like_dom"/>
</dbReference>
<dbReference type="Proteomes" id="UP000694892">
    <property type="component" value="Chromosome 6L"/>
</dbReference>
<evidence type="ECO:0000313" key="6">
    <source>
        <dbReference type="Proteomes" id="UP000694892"/>
    </source>
</evidence>
<protein>
    <recommendedName>
        <fullName evidence="4">Ig-like domain-containing protein</fullName>
    </recommendedName>
</protein>
<evidence type="ECO:0000259" key="4">
    <source>
        <dbReference type="PROSITE" id="PS50835"/>
    </source>
</evidence>